<evidence type="ECO:0000313" key="10">
    <source>
        <dbReference type="Proteomes" id="UP001362999"/>
    </source>
</evidence>
<protein>
    <recommendedName>
        <fullName evidence="11">RING-type domain-containing protein</fullName>
    </recommendedName>
</protein>
<keyword evidence="2 4" id="KW-0863">Zinc-finger</keyword>
<feature type="domain" description="RING-type" evidence="6">
    <location>
        <begin position="61"/>
        <end position="111"/>
    </location>
</feature>
<dbReference type="Proteomes" id="UP001362999">
    <property type="component" value="Unassembled WGS sequence"/>
</dbReference>
<evidence type="ECO:0000256" key="2">
    <source>
        <dbReference type="ARBA" id="ARBA00022771"/>
    </source>
</evidence>
<dbReference type="Gene3D" id="3.30.40.10">
    <property type="entry name" value="Zinc/RING finger domain, C3HC4 (zinc finger)"/>
    <property type="match status" value="1"/>
</dbReference>
<feature type="domain" description="RING-CH-type" evidence="7">
    <location>
        <begin position="53"/>
        <end position="117"/>
    </location>
</feature>
<dbReference type="SUPFAM" id="SSF57850">
    <property type="entry name" value="RING/U-box"/>
    <property type="match status" value="1"/>
</dbReference>
<dbReference type="SMART" id="SM00184">
    <property type="entry name" value="RING"/>
    <property type="match status" value="1"/>
</dbReference>
<evidence type="ECO:0000313" key="8">
    <source>
        <dbReference type="EMBL" id="KAK7008414.1"/>
    </source>
</evidence>
<dbReference type="InterPro" id="IPR001841">
    <property type="entry name" value="Znf_RING"/>
</dbReference>
<evidence type="ECO:0000256" key="5">
    <source>
        <dbReference type="SAM" id="MobiDB-lite"/>
    </source>
</evidence>
<keyword evidence="10" id="KW-1185">Reference proteome</keyword>
<proteinExistence type="predicted"/>
<evidence type="ECO:0000256" key="4">
    <source>
        <dbReference type="PROSITE-ProRule" id="PRU00175"/>
    </source>
</evidence>
<dbReference type="AlphaFoldDB" id="A0AAW0AH49"/>
<comment type="caution">
    <text evidence="8">The sequence shown here is derived from an EMBL/GenBank/DDBJ whole genome shotgun (WGS) entry which is preliminary data.</text>
</comment>
<sequence length="174" mass="20403">MSATDRQKRRQQKFIQQFSLTVPPALKNVSHQIRSKKREDLFRRVNIEWGRNPESVSNALCPICREPDDASLVLPCACKHNLYHIDCLIGWNNQCKKDSNKDGQLDCPFCRAVVKPLHIKWVLPDKPMLERQKQRRVQKRADQRKKDDVKRAKEYERQAKKMLARAGRKMNGLA</sequence>
<dbReference type="PROSITE" id="PS51292">
    <property type="entry name" value="ZF_RING_CH"/>
    <property type="match status" value="1"/>
</dbReference>
<dbReference type="PROSITE" id="PS50089">
    <property type="entry name" value="ZF_RING_2"/>
    <property type="match status" value="1"/>
</dbReference>
<dbReference type="GO" id="GO:0008270">
    <property type="term" value="F:zinc ion binding"/>
    <property type="evidence" value="ECO:0007669"/>
    <property type="project" value="UniProtKB-KW"/>
</dbReference>
<dbReference type="InterPro" id="IPR013083">
    <property type="entry name" value="Znf_RING/FYVE/PHD"/>
</dbReference>
<dbReference type="EMBL" id="JAWWNJ010000067">
    <property type="protein sequence ID" value="KAK7008414.1"/>
    <property type="molecule type" value="Genomic_DNA"/>
</dbReference>
<accession>A0AAW0AH49</accession>
<evidence type="ECO:0000259" key="6">
    <source>
        <dbReference type="PROSITE" id="PS50089"/>
    </source>
</evidence>
<feature type="region of interest" description="Disordered" evidence="5">
    <location>
        <begin position="131"/>
        <end position="156"/>
    </location>
</feature>
<feature type="compositionally biased region" description="Basic and acidic residues" evidence="5">
    <location>
        <begin position="139"/>
        <end position="156"/>
    </location>
</feature>
<reference evidence="8 10" key="1">
    <citation type="journal article" date="2024" name="J Genomics">
        <title>Draft genome sequencing and assembly of Favolaschia claudopus CIRM-BRFM 2984 isolated from oak limbs.</title>
        <authorList>
            <person name="Navarro D."/>
            <person name="Drula E."/>
            <person name="Chaduli D."/>
            <person name="Cazenave R."/>
            <person name="Ahrendt S."/>
            <person name="Wang J."/>
            <person name="Lipzen A."/>
            <person name="Daum C."/>
            <person name="Barry K."/>
            <person name="Grigoriev I.V."/>
            <person name="Favel A."/>
            <person name="Rosso M.N."/>
            <person name="Martin F."/>
        </authorList>
    </citation>
    <scope>NUCLEOTIDE SEQUENCE [LARGE SCALE GENOMIC DNA]</scope>
    <source>
        <strain evidence="8 10">CIRM-BRFM 2984</strain>
    </source>
</reference>
<organism evidence="8 10">
    <name type="scientific">Favolaschia claudopus</name>
    <dbReference type="NCBI Taxonomy" id="2862362"/>
    <lineage>
        <taxon>Eukaryota</taxon>
        <taxon>Fungi</taxon>
        <taxon>Dikarya</taxon>
        <taxon>Basidiomycota</taxon>
        <taxon>Agaricomycotina</taxon>
        <taxon>Agaricomycetes</taxon>
        <taxon>Agaricomycetidae</taxon>
        <taxon>Agaricales</taxon>
        <taxon>Marasmiineae</taxon>
        <taxon>Mycenaceae</taxon>
        <taxon>Favolaschia</taxon>
    </lineage>
</organism>
<keyword evidence="3" id="KW-0862">Zinc</keyword>
<evidence type="ECO:0000256" key="1">
    <source>
        <dbReference type="ARBA" id="ARBA00022723"/>
    </source>
</evidence>
<dbReference type="SMART" id="SM00744">
    <property type="entry name" value="RINGv"/>
    <property type="match status" value="1"/>
</dbReference>
<keyword evidence="1" id="KW-0479">Metal-binding</keyword>
<gene>
    <name evidence="8" type="ORF">R3P38DRAFT_2791316</name>
    <name evidence="9" type="ORF">R3P38DRAFT_2791347</name>
</gene>
<evidence type="ECO:0000313" key="9">
    <source>
        <dbReference type="EMBL" id="KAK7008455.1"/>
    </source>
</evidence>
<evidence type="ECO:0000259" key="7">
    <source>
        <dbReference type="PROSITE" id="PS51292"/>
    </source>
</evidence>
<dbReference type="InterPro" id="IPR011016">
    <property type="entry name" value="Znf_RING-CH"/>
</dbReference>
<dbReference type="EMBL" id="JAWWNJ010000067">
    <property type="protein sequence ID" value="KAK7008455.1"/>
    <property type="molecule type" value="Genomic_DNA"/>
</dbReference>
<evidence type="ECO:0008006" key="11">
    <source>
        <dbReference type="Google" id="ProtNLM"/>
    </source>
</evidence>
<name>A0AAW0AH49_9AGAR</name>
<evidence type="ECO:0000256" key="3">
    <source>
        <dbReference type="ARBA" id="ARBA00022833"/>
    </source>
</evidence>